<name>A0A5N0T4J5_9MICO</name>
<accession>A0A5N0T4J5</accession>
<dbReference type="Proteomes" id="UP000326838">
    <property type="component" value="Unassembled WGS sequence"/>
</dbReference>
<comment type="caution">
    <text evidence="2">The sequence shown here is derived from an EMBL/GenBank/DDBJ whole genome shotgun (WGS) entry which is preliminary data.</text>
</comment>
<dbReference type="EMBL" id="VYUY01000022">
    <property type="protein sequence ID" value="KAA9129975.1"/>
    <property type="molecule type" value="Genomic_DNA"/>
</dbReference>
<protein>
    <submittedName>
        <fullName evidence="2">Uncharacterized protein</fullName>
    </submittedName>
</protein>
<evidence type="ECO:0000313" key="3">
    <source>
        <dbReference type="Proteomes" id="UP000326838"/>
    </source>
</evidence>
<dbReference type="AlphaFoldDB" id="A0A5N0T4J5"/>
<proteinExistence type="predicted"/>
<evidence type="ECO:0000256" key="1">
    <source>
        <dbReference type="SAM" id="MobiDB-lite"/>
    </source>
</evidence>
<keyword evidence="3" id="KW-1185">Reference proteome</keyword>
<sequence length="90" mass="10189">MSIPQDPSDARFDAREPEVDDREIVLDDERPVEPVADPGPGLDDEREVVLDDEEVLEDTHSTPSAPEEIELRAQLEREMRFDGFEQGIQG</sequence>
<dbReference type="RefSeq" id="WP_150895432.1">
    <property type="nucleotide sequence ID" value="NZ_VYUY01000022.1"/>
</dbReference>
<reference evidence="3" key="1">
    <citation type="submission" date="2019-09" db="EMBL/GenBank/DDBJ databases">
        <title>Mumia zhuanghuii sp. nov. isolated from the intestinal contents of plateau pika (Ochotona curzoniae) in the Qinghai-Tibet plateau of China.</title>
        <authorList>
            <person name="Tian Z."/>
        </authorList>
    </citation>
    <scope>NUCLEOTIDE SEQUENCE [LARGE SCALE GENOMIC DNA]</scope>
    <source>
        <strain evidence="3">L-033</strain>
    </source>
</reference>
<evidence type="ECO:0000313" key="2">
    <source>
        <dbReference type="EMBL" id="KAA9129975.1"/>
    </source>
</evidence>
<gene>
    <name evidence="2" type="ORF">F6B40_14895</name>
</gene>
<feature type="region of interest" description="Disordered" evidence="1">
    <location>
        <begin position="1"/>
        <end position="44"/>
    </location>
</feature>
<feature type="compositionally biased region" description="Basic and acidic residues" evidence="1">
    <location>
        <begin position="8"/>
        <end position="32"/>
    </location>
</feature>
<organism evidence="2 3">
    <name type="scientific">Microbacterium caowuchunii</name>
    <dbReference type="NCBI Taxonomy" id="2614638"/>
    <lineage>
        <taxon>Bacteria</taxon>
        <taxon>Bacillati</taxon>
        <taxon>Actinomycetota</taxon>
        <taxon>Actinomycetes</taxon>
        <taxon>Micrococcales</taxon>
        <taxon>Microbacteriaceae</taxon>
        <taxon>Microbacterium</taxon>
    </lineage>
</organism>